<reference evidence="1 2" key="1">
    <citation type="submission" date="2018-11" db="EMBL/GenBank/DDBJ databases">
        <authorList>
            <person name="Kleinhagauer T."/>
            <person name="Glaeser S.P."/>
            <person name="Spergser J."/>
            <person name="Ruckert C."/>
            <person name="Kaempfer P."/>
            <person name="Busse H.-J."/>
        </authorList>
    </citation>
    <scope>NUCLEOTIDE SEQUENCE [LARGE SCALE GENOMIC DNA]</scope>
    <source>
        <strain evidence="1 2">W8</strain>
    </source>
</reference>
<name>A0A3G6J4I8_9CORY</name>
<dbReference type="KEGG" id="cgk:CGERO_07795"/>
<sequence length="96" mass="10770">MPNTQQQVAILHIDDLPTYLRADVEKQLDATLKSEPMAALPGTDPLDITWCTRWERAGHRLVRCRQPLNGLEGEFAALEAGLRTIGATFTLERVRT</sequence>
<protein>
    <submittedName>
        <fullName evidence="1">Uncharacterized protein</fullName>
    </submittedName>
</protein>
<evidence type="ECO:0000313" key="2">
    <source>
        <dbReference type="Proteomes" id="UP000271587"/>
    </source>
</evidence>
<organism evidence="1 2">
    <name type="scientific">Corynebacterium gerontici</name>
    <dbReference type="NCBI Taxonomy" id="2079234"/>
    <lineage>
        <taxon>Bacteria</taxon>
        <taxon>Bacillati</taxon>
        <taxon>Actinomycetota</taxon>
        <taxon>Actinomycetes</taxon>
        <taxon>Mycobacteriales</taxon>
        <taxon>Corynebacteriaceae</taxon>
        <taxon>Corynebacterium</taxon>
    </lineage>
</organism>
<dbReference type="EMBL" id="CP033897">
    <property type="protein sequence ID" value="AZA11858.1"/>
    <property type="molecule type" value="Genomic_DNA"/>
</dbReference>
<keyword evidence="2" id="KW-1185">Reference proteome</keyword>
<evidence type="ECO:0000313" key="1">
    <source>
        <dbReference type="EMBL" id="AZA11858.1"/>
    </source>
</evidence>
<dbReference type="AlphaFoldDB" id="A0A3G6J4I8"/>
<accession>A0A3G6J4I8</accession>
<gene>
    <name evidence="1" type="ORF">CGERO_07795</name>
</gene>
<dbReference type="Proteomes" id="UP000271587">
    <property type="component" value="Chromosome"/>
</dbReference>
<proteinExistence type="predicted"/>